<evidence type="ECO:0000313" key="2">
    <source>
        <dbReference type="Proteomes" id="UP001596312"/>
    </source>
</evidence>
<dbReference type="Proteomes" id="UP001596312">
    <property type="component" value="Unassembled WGS sequence"/>
</dbReference>
<name>A0ABD5V7D9_9EURY</name>
<sequence length="147" mass="17097">MGLPGTTDSSVYQGLKDVLQRYPVVTTVTYKPDSIIRESLRAQIDPNLIVPPTGPQSPTFDIEWRFVENEPYYRIHYADSNTGFNCGWHRDDDHPELGPVHFQYHDPLRDEQHYECARFKKTVPTEILWAALDRLFEHRIPTLTGEL</sequence>
<reference evidence="1 2" key="1">
    <citation type="journal article" date="2019" name="Int. J. Syst. Evol. Microbiol.">
        <title>The Global Catalogue of Microorganisms (GCM) 10K type strain sequencing project: providing services to taxonomists for standard genome sequencing and annotation.</title>
        <authorList>
            <consortium name="The Broad Institute Genomics Platform"/>
            <consortium name="The Broad Institute Genome Sequencing Center for Infectious Disease"/>
            <person name="Wu L."/>
            <person name="Ma J."/>
        </authorList>
    </citation>
    <scope>NUCLEOTIDE SEQUENCE [LARGE SCALE GENOMIC DNA]</scope>
    <source>
        <strain evidence="1 2">CGMCC 1.3240</strain>
    </source>
</reference>
<gene>
    <name evidence="1" type="ORF">ACFQGH_16375</name>
</gene>
<dbReference type="EMBL" id="JBHSXQ010000005">
    <property type="protein sequence ID" value="MFC6906771.1"/>
    <property type="molecule type" value="Genomic_DNA"/>
</dbReference>
<keyword evidence="2" id="KW-1185">Reference proteome</keyword>
<dbReference type="RefSeq" id="WP_340605347.1">
    <property type="nucleotide sequence ID" value="NZ_JBBMXV010000005.1"/>
</dbReference>
<protein>
    <submittedName>
        <fullName evidence="1">Uncharacterized protein</fullName>
    </submittedName>
</protein>
<proteinExistence type="predicted"/>
<comment type="caution">
    <text evidence="1">The sequence shown here is derived from an EMBL/GenBank/DDBJ whole genome shotgun (WGS) entry which is preliminary data.</text>
</comment>
<dbReference type="AlphaFoldDB" id="A0ABD5V7D9"/>
<evidence type="ECO:0000313" key="1">
    <source>
        <dbReference type="EMBL" id="MFC6906771.1"/>
    </source>
</evidence>
<accession>A0ABD5V7D9</accession>
<organism evidence="1 2">
    <name type="scientific">Halalkalicoccus tibetensis</name>
    <dbReference type="NCBI Taxonomy" id="175632"/>
    <lineage>
        <taxon>Archaea</taxon>
        <taxon>Methanobacteriati</taxon>
        <taxon>Methanobacteriota</taxon>
        <taxon>Stenosarchaea group</taxon>
        <taxon>Halobacteria</taxon>
        <taxon>Halobacteriales</taxon>
        <taxon>Halococcaceae</taxon>
        <taxon>Halalkalicoccus</taxon>
    </lineage>
</organism>